<keyword evidence="5 8" id="KW-1133">Transmembrane helix</keyword>
<dbReference type="EMBL" id="CDMW01000001">
    <property type="protein sequence ID" value="CEL89582.1"/>
    <property type="molecule type" value="Genomic_DNA"/>
</dbReference>
<dbReference type="PANTHER" id="PTHR30460">
    <property type="entry name" value="MODERATE CONDUCTANCE MECHANOSENSITIVE CHANNEL YBIO"/>
    <property type="match status" value="1"/>
</dbReference>
<dbReference type="InterPro" id="IPR011066">
    <property type="entry name" value="MscS_channel_C_sf"/>
</dbReference>
<comment type="function">
    <text evidence="7">May play a role in resistance to osmotic downshock.</text>
</comment>
<evidence type="ECO:0000313" key="11">
    <source>
        <dbReference type="EMBL" id="CEL89582.1"/>
    </source>
</evidence>
<dbReference type="AlphaFoldDB" id="A0A0B7GNB1"/>
<keyword evidence="6 8" id="KW-0472">Membrane</keyword>
<comment type="subcellular location">
    <subcellularLocation>
        <location evidence="1">Cell membrane</location>
        <topology evidence="1">Multi-pass membrane protein</topology>
    </subcellularLocation>
</comment>
<dbReference type="GO" id="GO:0005886">
    <property type="term" value="C:plasma membrane"/>
    <property type="evidence" value="ECO:0007669"/>
    <property type="project" value="UniProtKB-SubCell"/>
</dbReference>
<dbReference type="Proteomes" id="UP000183504">
    <property type="component" value="Unassembled WGS sequence"/>
</dbReference>
<keyword evidence="4 8" id="KW-0812">Transmembrane</keyword>
<dbReference type="GO" id="GO:0008381">
    <property type="term" value="F:mechanosensitive monoatomic ion channel activity"/>
    <property type="evidence" value="ECO:0007669"/>
    <property type="project" value="InterPro"/>
</dbReference>
<dbReference type="Pfam" id="PF21088">
    <property type="entry name" value="MS_channel_1st"/>
    <property type="match status" value="1"/>
</dbReference>
<dbReference type="InterPro" id="IPR045276">
    <property type="entry name" value="YbiO_bact"/>
</dbReference>
<dbReference type="InterPro" id="IPR006685">
    <property type="entry name" value="MscS_channel_2nd"/>
</dbReference>
<keyword evidence="3" id="KW-1003">Cell membrane</keyword>
<dbReference type="InterPro" id="IPR049142">
    <property type="entry name" value="MS_channel_1st"/>
</dbReference>
<dbReference type="InterPro" id="IPR023408">
    <property type="entry name" value="MscS_beta-dom_sf"/>
</dbReference>
<reference evidence="11 12" key="1">
    <citation type="submission" date="2015-01" db="EMBL/GenBank/DDBJ databases">
        <authorList>
            <person name="Pelicic Vladimir"/>
        </authorList>
    </citation>
    <scope>NUCLEOTIDE SEQUENCE [LARGE SCALE GENOMIC DNA]</scope>
    <source>
        <strain evidence="11 12">2908</strain>
    </source>
</reference>
<dbReference type="SUPFAM" id="SSF50182">
    <property type="entry name" value="Sm-like ribonucleoproteins"/>
    <property type="match status" value="1"/>
</dbReference>
<proteinExistence type="inferred from homology"/>
<evidence type="ECO:0000259" key="9">
    <source>
        <dbReference type="Pfam" id="PF00924"/>
    </source>
</evidence>
<dbReference type="Gene3D" id="1.10.287.1260">
    <property type="match status" value="1"/>
</dbReference>
<protein>
    <submittedName>
        <fullName evidence="11">Putative MscS family transporter</fullName>
    </submittedName>
</protein>
<sequence length="287" mass="32054">MSKTGNVFSRYIQQFDWSKIADNLFSKLVSLLLLFILFYIIKKILHLSVTKIIAPSLKLSKQDVARQKTITRLIENLLNYVLYFLLIYWVLSILGLPVSSLLAGAGIAGVAIGMGAQGFLSDLVNGFFILLERQLDVGDNVRLTNGPINIAGTVISVGIRTTQVRDADGTLHFVPNRNIMVVSNLSRGDMRVLIDIPIYAQTDLDEIYRIIAKVNEEAVPEHPEILKEPNILGPQMASNGQFNFRISMIVQGGMQIAIYHIFYRLYHEALLREGIELPTLGPLTKGE</sequence>
<evidence type="ECO:0000256" key="7">
    <source>
        <dbReference type="ARBA" id="ARBA00059688"/>
    </source>
</evidence>
<evidence type="ECO:0000256" key="3">
    <source>
        <dbReference type="ARBA" id="ARBA00022475"/>
    </source>
</evidence>
<evidence type="ECO:0000259" key="10">
    <source>
        <dbReference type="Pfam" id="PF21088"/>
    </source>
</evidence>
<dbReference type="RefSeq" id="WP_072073375.1">
    <property type="nucleotide sequence ID" value="NZ_CDMW01000001.1"/>
</dbReference>
<accession>A0A0B7GNB1</accession>
<evidence type="ECO:0000256" key="2">
    <source>
        <dbReference type="ARBA" id="ARBA00008017"/>
    </source>
</evidence>
<evidence type="ECO:0000256" key="5">
    <source>
        <dbReference type="ARBA" id="ARBA00022989"/>
    </source>
</evidence>
<dbReference type="SUPFAM" id="SSF82861">
    <property type="entry name" value="Mechanosensitive channel protein MscS (YggB), transmembrane region"/>
    <property type="match status" value="1"/>
</dbReference>
<dbReference type="FunFam" id="2.30.30.60:FF:000001">
    <property type="entry name" value="MscS Mechanosensitive ion channel"/>
    <property type="match status" value="1"/>
</dbReference>
<dbReference type="InterPro" id="IPR010920">
    <property type="entry name" value="LSM_dom_sf"/>
</dbReference>
<comment type="similarity">
    <text evidence="2">Belongs to the MscS (TC 1.A.23) family.</text>
</comment>
<dbReference type="PANTHER" id="PTHR30460:SF0">
    <property type="entry name" value="MODERATE CONDUCTANCE MECHANOSENSITIVE CHANNEL YBIO"/>
    <property type="match status" value="1"/>
</dbReference>
<dbReference type="Gene3D" id="2.30.30.60">
    <property type="match status" value="1"/>
</dbReference>
<feature type="transmembrane region" description="Helical" evidence="8">
    <location>
        <begin position="102"/>
        <end position="124"/>
    </location>
</feature>
<evidence type="ECO:0000256" key="6">
    <source>
        <dbReference type="ARBA" id="ARBA00023136"/>
    </source>
</evidence>
<feature type="domain" description="Mechanosensitive ion channel MscS" evidence="9">
    <location>
        <begin position="120"/>
        <end position="187"/>
    </location>
</feature>
<evidence type="ECO:0000256" key="8">
    <source>
        <dbReference type="SAM" id="Phobius"/>
    </source>
</evidence>
<dbReference type="Gene3D" id="3.30.70.100">
    <property type="match status" value="1"/>
</dbReference>
<evidence type="ECO:0000256" key="4">
    <source>
        <dbReference type="ARBA" id="ARBA00022692"/>
    </source>
</evidence>
<name>A0A0B7GNB1_STRSA</name>
<feature type="transmembrane region" description="Helical" evidence="8">
    <location>
        <begin position="24"/>
        <end position="41"/>
    </location>
</feature>
<dbReference type="InterPro" id="IPR011014">
    <property type="entry name" value="MscS_channel_TM-2"/>
</dbReference>
<evidence type="ECO:0000256" key="1">
    <source>
        <dbReference type="ARBA" id="ARBA00004651"/>
    </source>
</evidence>
<evidence type="ECO:0000313" key="12">
    <source>
        <dbReference type="Proteomes" id="UP000183504"/>
    </source>
</evidence>
<dbReference type="Pfam" id="PF00924">
    <property type="entry name" value="MS_channel_2nd"/>
    <property type="match status" value="1"/>
</dbReference>
<organism evidence="11 12">
    <name type="scientific">Streptococcus sanguinis</name>
    <dbReference type="NCBI Taxonomy" id="1305"/>
    <lineage>
        <taxon>Bacteria</taxon>
        <taxon>Bacillati</taxon>
        <taxon>Bacillota</taxon>
        <taxon>Bacilli</taxon>
        <taxon>Lactobacillales</taxon>
        <taxon>Streptococcaceae</taxon>
        <taxon>Streptococcus</taxon>
    </lineage>
</organism>
<feature type="transmembrane region" description="Helical" evidence="8">
    <location>
        <begin position="77"/>
        <end position="96"/>
    </location>
</feature>
<gene>
    <name evidence="11" type="ORF">SSV_0263</name>
</gene>
<feature type="domain" description="Mechanosensitive ion channel transmembrane helices 2/3" evidence="10">
    <location>
        <begin position="76"/>
        <end position="117"/>
    </location>
</feature>
<dbReference type="SUPFAM" id="SSF82689">
    <property type="entry name" value="Mechanosensitive channel protein MscS (YggB), C-terminal domain"/>
    <property type="match status" value="1"/>
</dbReference>